<accession>A0AAN7S1R9</accession>
<dbReference type="EMBL" id="JAUNZN010000003">
    <property type="protein sequence ID" value="KAK4825257.1"/>
    <property type="molecule type" value="Genomic_DNA"/>
</dbReference>
<dbReference type="Pfam" id="PF00078">
    <property type="entry name" value="RVT_1"/>
    <property type="match status" value="1"/>
</dbReference>
<gene>
    <name evidence="2" type="ORF">QYF61_025718</name>
</gene>
<feature type="domain" description="Reverse transcriptase" evidence="1">
    <location>
        <begin position="120"/>
        <end position="296"/>
    </location>
</feature>
<organism evidence="2 3">
    <name type="scientific">Mycteria americana</name>
    <name type="common">Wood stork</name>
    <dbReference type="NCBI Taxonomy" id="33587"/>
    <lineage>
        <taxon>Eukaryota</taxon>
        <taxon>Metazoa</taxon>
        <taxon>Chordata</taxon>
        <taxon>Craniata</taxon>
        <taxon>Vertebrata</taxon>
        <taxon>Euteleostomi</taxon>
        <taxon>Archelosauria</taxon>
        <taxon>Archosauria</taxon>
        <taxon>Dinosauria</taxon>
        <taxon>Saurischia</taxon>
        <taxon>Theropoda</taxon>
        <taxon>Coelurosauria</taxon>
        <taxon>Aves</taxon>
        <taxon>Neognathae</taxon>
        <taxon>Neoaves</taxon>
        <taxon>Aequornithes</taxon>
        <taxon>Ciconiiformes</taxon>
        <taxon>Ciconiidae</taxon>
        <taxon>Mycteria</taxon>
    </lineage>
</organism>
<evidence type="ECO:0000313" key="2">
    <source>
        <dbReference type="EMBL" id="KAK4825257.1"/>
    </source>
</evidence>
<evidence type="ECO:0000313" key="3">
    <source>
        <dbReference type="Proteomes" id="UP001333110"/>
    </source>
</evidence>
<reference evidence="2 3" key="1">
    <citation type="journal article" date="2023" name="J. Hered.">
        <title>Chromosome-level genome of the wood stork (Mycteria americana) provides insight into avian chromosome evolution.</title>
        <authorList>
            <person name="Flamio R. Jr."/>
            <person name="Ramstad K.M."/>
        </authorList>
    </citation>
    <scope>NUCLEOTIDE SEQUENCE [LARGE SCALE GENOMIC DNA]</scope>
    <source>
        <strain evidence="2">JAX WOST 10</strain>
    </source>
</reference>
<dbReference type="Proteomes" id="UP001333110">
    <property type="component" value="Unassembled WGS sequence"/>
</dbReference>
<dbReference type="InterPro" id="IPR000477">
    <property type="entry name" value="RT_dom"/>
</dbReference>
<keyword evidence="3" id="KW-1185">Reference proteome</keyword>
<protein>
    <recommendedName>
        <fullName evidence="1">Reverse transcriptase domain-containing protein</fullName>
    </recommendedName>
</protein>
<dbReference type="PANTHER" id="PTHR33332">
    <property type="entry name" value="REVERSE TRANSCRIPTASE DOMAIN-CONTAINING PROTEIN"/>
    <property type="match status" value="1"/>
</dbReference>
<dbReference type="CDD" id="cd01650">
    <property type="entry name" value="RT_nLTR_like"/>
    <property type="match status" value="1"/>
</dbReference>
<comment type="caution">
    <text evidence="2">The sequence shown here is derived from an EMBL/GenBank/DDBJ whole genome shotgun (WGS) entry which is preliminary data.</text>
</comment>
<proteinExistence type="predicted"/>
<sequence>MSKTGKLVTMEEEKAEVLNNIFPQSSLANSLPTALEWMDHKTGTGGAKSLPLEDQVRDHLRNLNIYKSMGPDEMHPRVLRELVEVVAKSLSMIFQKSWQSGEVPGDWKKGNIAPIFKKGRKKDPGNYQAVSLTSVPGKILEKDPPRSYAKAHGGQGVAIYDGVTTSVDKGRATDVFHLDFCKAFDTVPNNILLSKLERYGFNGWSVQGMRNWLDGHIQTGSVLGPVLFNNFINDIDSGIECTLSKFADDTKLSGEVDTPEGQDAIQRNLNKLENCAYVNFMRFNKAKCKVLHLAQKASCILGCIKRSVASRSREVILLLYSALVRPHLEYCIQHRKDIDSLEQVQRRDTKMIRSQRWLEHFSCEDRLACCDRTRNNGFKLKEGRFRFDTRKKFFMMRVMKHWNRLPREVADAPSPETFKVSLDGALNNLIYPPAVIPMEMSSSPVSEYWRKANVTPIFKKGQKEDPGNYKPVSLTLILGSKHFGTVRVMEHWHRLSREVVEAPSLDIVKSHLDTDPGNQL</sequence>
<dbReference type="AlphaFoldDB" id="A0AAN7S1R9"/>
<name>A0AAN7S1R9_MYCAM</name>
<evidence type="ECO:0000259" key="1">
    <source>
        <dbReference type="Pfam" id="PF00078"/>
    </source>
</evidence>